<dbReference type="SUPFAM" id="SSF50985">
    <property type="entry name" value="RCC1/BLIP-II"/>
    <property type="match status" value="1"/>
</dbReference>
<dbReference type="Gene3D" id="2.130.10.30">
    <property type="entry name" value="Regulator of chromosome condensation 1/beta-lactamase-inhibitor protein II"/>
    <property type="match status" value="1"/>
</dbReference>
<dbReference type="EMBL" id="LDAU01000202">
    <property type="protein sequence ID" value="KRW99952.1"/>
    <property type="molecule type" value="Genomic_DNA"/>
</dbReference>
<evidence type="ECO:0000313" key="1">
    <source>
        <dbReference type="EMBL" id="KRW99952.1"/>
    </source>
</evidence>
<dbReference type="InterPro" id="IPR009091">
    <property type="entry name" value="RCC1/BLIP-II"/>
</dbReference>
<dbReference type="InParanoid" id="A0A0V0QCM6"/>
<organism evidence="1 2">
    <name type="scientific">Pseudocohnilembus persalinus</name>
    <name type="common">Ciliate</name>
    <dbReference type="NCBI Taxonomy" id="266149"/>
    <lineage>
        <taxon>Eukaryota</taxon>
        <taxon>Sar</taxon>
        <taxon>Alveolata</taxon>
        <taxon>Ciliophora</taxon>
        <taxon>Intramacronucleata</taxon>
        <taxon>Oligohymenophorea</taxon>
        <taxon>Scuticociliatia</taxon>
        <taxon>Philasterida</taxon>
        <taxon>Pseudocohnilembidae</taxon>
        <taxon>Pseudocohnilembus</taxon>
    </lineage>
</organism>
<name>A0A0V0QCM6_PSEPJ</name>
<keyword evidence="2" id="KW-1185">Reference proteome</keyword>
<protein>
    <submittedName>
        <fullName evidence="1">Regulator of chromosome condensation 1/beta-lactamase-inhibitor protein II</fullName>
    </submittedName>
</protein>
<gene>
    <name evidence="1" type="ORF">PPERSA_12628</name>
</gene>
<comment type="caution">
    <text evidence="1">The sequence shown here is derived from an EMBL/GenBank/DDBJ whole genome shotgun (WGS) entry which is preliminary data.</text>
</comment>
<dbReference type="Proteomes" id="UP000054937">
    <property type="component" value="Unassembled WGS sequence"/>
</dbReference>
<evidence type="ECO:0000313" key="2">
    <source>
        <dbReference type="Proteomes" id="UP000054937"/>
    </source>
</evidence>
<sequence>MGYVAGGSYATLQELQKDLEKSQKEANIKQCSSAFTNAGQIWDGYMDLLRAQGFCVQLQNSRIDDKKNNGEQLFQNDQNSELLMIIQKVNDLLLKIKVKIQEPQQKITDYVYVTGFNENCGLGQIDYKLLRDKEAQVISQIRNRQIFSLAVGDEHVLILVSGCICQNLYDPRYDCQGVYECNGGPEVFAWGSNTKGQVNGFISEKYKTINTPNIITQLSGKEIKSNYDQK</sequence>
<proteinExistence type="predicted"/>
<accession>A0A0V0QCM6</accession>
<reference evidence="1 2" key="1">
    <citation type="journal article" date="2015" name="Sci. Rep.">
        <title>Genome of the facultative scuticociliatosis pathogen Pseudocohnilembus persalinus provides insight into its virulence through horizontal gene transfer.</title>
        <authorList>
            <person name="Xiong J."/>
            <person name="Wang G."/>
            <person name="Cheng J."/>
            <person name="Tian M."/>
            <person name="Pan X."/>
            <person name="Warren A."/>
            <person name="Jiang C."/>
            <person name="Yuan D."/>
            <person name="Miao W."/>
        </authorList>
    </citation>
    <scope>NUCLEOTIDE SEQUENCE [LARGE SCALE GENOMIC DNA]</scope>
    <source>
        <strain evidence="1">36N120E</strain>
    </source>
</reference>
<dbReference type="AlphaFoldDB" id="A0A0V0QCM6"/>